<dbReference type="Proteomes" id="UP000323454">
    <property type="component" value="Unassembled WGS sequence"/>
</dbReference>
<dbReference type="InterPro" id="IPR013325">
    <property type="entry name" value="RNA_pol_sigma_r2"/>
</dbReference>
<dbReference type="InterPro" id="IPR036388">
    <property type="entry name" value="WH-like_DNA-bd_sf"/>
</dbReference>
<feature type="domain" description="RNA polymerase sigma factor 70 region 4 type 2" evidence="6">
    <location>
        <begin position="130"/>
        <end position="182"/>
    </location>
</feature>
<dbReference type="AlphaFoldDB" id="A0A5B2X825"/>
<dbReference type="InterPro" id="IPR014284">
    <property type="entry name" value="RNA_pol_sigma-70_dom"/>
</dbReference>
<gene>
    <name evidence="7" type="ORF">F0L68_20835</name>
</gene>
<evidence type="ECO:0000256" key="4">
    <source>
        <dbReference type="ARBA" id="ARBA00023163"/>
    </source>
</evidence>
<dbReference type="PANTHER" id="PTHR43133">
    <property type="entry name" value="RNA POLYMERASE ECF-TYPE SIGMA FACTO"/>
    <property type="match status" value="1"/>
</dbReference>
<comment type="similarity">
    <text evidence="1">Belongs to the sigma-70 factor family. ECF subfamily.</text>
</comment>
<comment type="caution">
    <text evidence="7">The sequence shown here is derived from an EMBL/GenBank/DDBJ whole genome shotgun (WGS) entry which is preliminary data.</text>
</comment>
<dbReference type="Gene3D" id="1.10.1740.10">
    <property type="match status" value="1"/>
</dbReference>
<protein>
    <submittedName>
        <fullName evidence="7">RNA polymerase sigma factor</fullName>
    </submittedName>
</protein>
<dbReference type="PANTHER" id="PTHR43133:SF25">
    <property type="entry name" value="RNA POLYMERASE SIGMA FACTOR RFAY-RELATED"/>
    <property type="match status" value="1"/>
</dbReference>
<evidence type="ECO:0000313" key="7">
    <source>
        <dbReference type="EMBL" id="KAA2259395.1"/>
    </source>
</evidence>
<dbReference type="InterPro" id="IPR007627">
    <property type="entry name" value="RNA_pol_sigma70_r2"/>
</dbReference>
<evidence type="ECO:0000256" key="2">
    <source>
        <dbReference type="ARBA" id="ARBA00023015"/>
    </source>
</evidence>
<evidence type="ECO:0000313" key="8">
    <source>
        <dbReference type="Proteomes" id="UP000323454"/>
    </source>
</evidence>
<dbReference type="InterPro" id="IPR013249">
    <property type="entry name" value="RNA_pol_sigma70_r4_t2"/>
</dbReference>
<dbReference type="SUPFAM" id="SSF88946">
    <property type="entry name" value="Sigma2 domain of RNA polymerase sigma factors"/>
    <property type="match status" value="1"/>
</dbReference>
<sequence length="224" mass="24465">MCDDEKSGATDALLARLVDDLDAGFVDLVRGYEQVVYSVALRVSGQPSDADDLAAEAFLRAYRALRGYDAARIRALQPRSWLLTIVLNIWRNLMRESSRRPRQVPLADLVDPPASGPGVEELAVQSEGMRELTRTISTLPTVQRAAVVLRHVIGLPIPDVAEILGCPEGTAKSHISRGLKKLRALYLARDRRATMSPPTIVSNHRADGLRIAAATPALAGRRDQ</sequence>
<dbReference type="GO" id="GO:0006352">
    <property type="term" value="P:DNA-templated transcription initiation"/>
    <property type="evidence" value="ECO:0007669"/>
    <property type="project" value="InterPro"/>
</dbReference>
<dbReference type="Gene3D" id="1.10.10.10">
    <property type="entry name" value="Winged helix-like DNA-binding domain superfamily/Winged helix DNA-binding domain"/>
    <property type="match status" value="1"/>
</dbReference>
<accession>A0A5B2X825</accession>
<name>A0A5B2X825_9PSEU</name>
<dbReference type="CDD" id="cd06171">
    <property type="entry name" value="Sigma70_r4"/>
    <property type="match status" value="1"/>
</dbReference>
<proteinExistence type="inferred from homology"/>
<reference evidence="7 8" key="1">
    <citation type="submission" date="2019-09" db="EMBL/GenBank/DDBJ databases">
        <title>Goodfellowia gen. nov., a new genus of the Pseudonocardineae related to Actinoalloteichus, containing Goodfellowia coeruleoviolacea gen. nov., comb. nov. gen. nov., comb. nov.</title>
        <authorList>
            <person name="Labeda D."/>
        </authorList>
    </citation>
    <scope>NUCLEOTIDE SEQUENCE [LARGE SCALE GENOMIC DNA]</scope>
    <source>
        <strain evidence="7 8">AN110305</strain>
    </source>
</reference>
<dbReference type="SUPFAM" id="SSF88659">
    <property type="entry name" value="Sigma3 and sigma4 domains of RNA polymerase sigma factors"/>
    <property type="match status" value="1"/>
</dbReference>
<dbReference type="OrthoDB" id="5518337at2"/>
<dbReference type="Pfam" id="PF04542">
    <property type="entry name" value="Sigma70_r2"/>
    <property type="match status" value="1"/>
</dbReference>
<dbReference type="NCBIfam" id="TIGR02937">
    <property type="entry name" value="sigma70-ECF"/>
    <property type="match status" value="1"/>
</dbReference>
<keyword evidence="8" id="KW-1185">Reference proteome</keyword>
<dbReference type="GO" id="GO:0016987">
    <property type="term" value="F:sigma factor activity"/>
    <property type="evidence" value="ECO:0007669"/>
    <property type="project" value="UniProtKB-KW"/>
</dbReference>
<organism evidence="7 8">
    <name type="scientific">Solihabitans fulvus</name>
    <dbReference type="NCBI Taxonomy" id="1892852"/>
    <lineage>
        <taxon>Bacteria</taxon>
        <taxon>Bacillati</taxon>
        <taxon>Actinomycetota</taxon>
        <taxon>Actinomycetes</taxon>
        <taxon>Pseudonocardiales</taxon>
        <taxon>Pseudonocardiaceae</taxon>
        <taxon>Solihabitans</taxon>
    </lineage>
</organism>
<evidence type="ECO:0000259" key="5">
    <source>
        <dbReference type="Pfam" id="PF04542"/>
    </source>
</evidence>
<keyword evidence="4" id="KW-0804">Transcription</keyword>
<evidence type="ECO:0000256" key="1">
    <source>
        <dbReference type="ARBA" id="ARBA00010641"/>
    </source>
</evidence>
<dbReference type="RefSeq" id="WP_149851308.1">
    <property type="nucleotide sequence ID" value="NZ_VUOB01000038.1"/>
</dbReference>
<keyword evidence="2" id="KW-0805">Transcription regulation</keyword>
<dbReference type="Pfam" id="PF08281">
    <property type="entry name" value="Sigma70_r4_2"/>
    <property type="match status" value="1"/>
</dbReference>
<dbReference type="EMBL" id="VUOB01000038">
    <property type="protein sequence ID" value="KAA2259395.1"/>
    <property type="molecule type" value="Genomic_DNA"/>
</dbReference>
<evidence type="ECO:0000259" key="6">
    <source>
        <dbReference type="Pfam" id="PF08281"/>
    </source>
</evidence>
<dbReference type="InterPro" id="IPR039425">
    <property type="entry name" value="RNA_pol_sigma-70-like"/>
</dbReference>
<dbReference type="GO" id="GO:0003677">
    <property type="term" value="F:DNA binding"/>
    <property type="evidence" value="ECO:0007669"/>
    <property type="project" value="InterPro"/>
</dbReference>
<keyword evidence="3" id="KW-0731">Sigma factor</keyword>
<feature type="domain" description="RNA polymerase sigma-70 region 2" evidence="5">
    <location>
        <begin position="28"/>
        <end position="99"/>
    </location>
</feature>
<reference evidence="7 8" key="2">
    <citation type="submission" date="2019-09" db="EMBL/GenBank/DDBJ databases">
        <authorList>
            <person name="Jin C."/>
        </authorList>
    </citation>
    <scope>NUCLEOTIDE SEQUENCE [LARGE SCALE GENOMIC DNA]</scope>
    <source>
        <strain evidence="7 8">AN110305</strain>
    </source>
</reference>
<dbReference type="InterPro" id="IPR013324">
    <property type="entry name" value="RNA_pol_sigma_r3/r4-like"/>
</dbReference>
<evidence type="ECO:0000256" key="3">
    <source>
        <dbReference type="ARBA" id="ARBA00023082"/>
    </source>
</evidence>